<protein>
    <submittedName>
        <fullName evidence="9">Cytochrome c-type biogenesis protein</fullName>
    </submittedName>
</protein>
<keyword evidence="3 7" id="KW-0812">Transmembrane</keyword>
<evidence type="ECO:0000256" key="1">
    <source>
        <dbReference type="ARBA" id="ARBA00004141"/>
    </source>
</evidence>
<dbReference type="RefSeq" id="WP_092807947.1">
    <property type="nucleotide sequence ID" value="NZ_FMUH01000009.1"/>
</dbReference>
<evidence type="ECO:0000256" key="6">
    <source>
        <dbReference type="SAM" id="MobiDB-lite"/>
    </source>
</evidence>
<dbReference type="Proteomes" id="UP000198981">
    <property type="component" value="Unassembled WGS sequence"/>
</dbReference>
<dbReference type="AlphaFoldDB" id="A0A1G4Z3L5"/>
<keyword evidence="4 7" id="KW-1133">Transmembrane helix</keyword>
<dbReference type="Pfam" id="PF02683">
    <property type="entry name" value="DsbD_TM"/>
    <property type="match status" value="1"/>
</dbReference>
<feature type="transmembrane region" description="Helical" evidence="7">
    <location>
        <begin position="170"/>
        <end position="187"/>
    </location>
</feature>
<evidence type="ECO:0000256" key="4">
    <source>
        <dbReference type="ARBA" id="ARBA00022989"/>
    </source>
</evidence>
<feature type="transmembrane region" description="Helical" evidence="7">
    <location>
        <begin position="135"/>
        <end position="158"/>
    </location>
</feature>
<feature type="transmembrane region" description="Helical" evidence="7">
    <location>
        <begin position="252"/>
        <end position="276"/>
    </location>
</feature>
<dbReference type="EMBL" id="FMUH01000009">
    <property type="protein sequence ID" value="SCX60273.1"/>
    <property type="molecule type" value="Genomic_DNA"/>
</dbReference>
<feature type="transmembrane region" description="Helical" evidence="7">
    <location>
        <begin position="17"/>
        <end position="41"/>
    </location>
</feature>
<evidence type="ECO:0000313" key="9">
    <source>
        <dbReference type="EMBL" id="SCX60273.1"/>
    </source>
</evidence>
<accession>A0A1G4Z3L5</accession>
<dbReference type="PANTHER" id="PTHR31272">
    <property type="entry name" value="CYTOCHROME C-TYPE BIOGENESIS PROTEIN HI_1454-RELATED"/>
    <property type="match status" value="1"/>
</dbReference>
<feature type="compositionally biased region" description="Low complexity" evidence="6">
    <location>
        <begin position="62"/>
        <end position="84"/>
    </location>
</feature>
<proteinExistence type="inferred from homology"/>
<evidence type="ECO:0000256" key="5">
    <source>
        <dbReference type="ARBA" id="ARBA00023136"/>
    </source>
</evidence>
<evidence type="ECO:0000313" key="10">
    <source>
        <dbReference type="Proteomes" id="UP000198981"/>
    </source>
</evidence>
<comment type="subcellular location">
    <subcellularLocation>
        <location evidence="1">Membrane</location>
        <topology evidence="1">Multi-pass membrane protein</topology>
    </subcellularLocation>
</comment>
<evidence type="ECO:0000256" key="3">
    <source>
        <dbReference type="ARBA" id="ARBA00022692"/>
    </source>
</evidence>
<gene>
    <name evidence="9" type="ORF">SAMN03159343_4065</name>
</gene>
<dbReference type="InterPro" id="IPR051790">
    <property type="entry name" value="Cytochrome_c-biogenesis_DsbD"/>
</dbReference>
<dbReference type="STRING" id="1960309.SAMN03159343_4065"/>
<feature type="transmembrane region" description="Helical" evidence="7">
    <location>
        <begin position="207"/>
        <end position="231"/>
    </location>
</feature>
<feature type="transmembrane region" description="Helical" evidence="7">
    <location>
        <begin position="100"/>
        <end position="123"/>
    </location>
</feature>
<dbReference type="OrthoDB" id="9803065at2"/>
<dbReference type="GO" id="GO:0017004">
    <property type="term" value="P:cytochrome complex assembly"/>
    <property type="evidence" value="ECO:0007669"/>
    <property type="project" value="InterPro"/>
</dbReference>
<evidence type="ECO:0000256" key="7">
    <source>
        <dbReference type="SAM" id="Phobius"/>
    </source>
</evidence>
<organism evidence="9 10">
    <name type="scientific">Klenkia marina</name>
    <dbReference type="NCBI Taxonomy" id="1960309"/>
    <lineage>
        <taxon>Bacteria</taxon>
        <taxon>Bacillati</taxon>
        <taxon>Actinomycetota</taxon>
        <taxon>Actinomycetes</taxon>
        <taxon>Geodermatophilales</taxon>
        <taxon>Geodermatophilaceae</taxon>
        <taxon>Klenkia</taxon>
    </lineage>
</organism>
<reference evidence="10" key="1">
    <citation type="submission" date="2016-10" db="EMBL/GenBank/DDBJ databases">
        <authorList>
            <person name="Varghese N."/>
            <person name="Submissions S."/>
        </authorList>
    </citation>
    <scope>NUCLEOTIDE SEQUENCE [LARGE SCALE GENOMIC DNA]</scope>
    <source>
        <strain evidence="10">DSM 45722</strain>
    </source>
</reference>
<name>A0A1G4Z3L5_9ACTN</name>
<evidence type="ECO:0000256" key="2">
    <source>
        <dbReference type="ARBA" id="ARBA00006143"/>
    </source>
</evidence>
<dbReference type="GO" id="GO:0016020">
    <property type="term" value="C:membrane"/>
    <property type="evidence" value="ECO:0007669"/>
    <property type="project" value="UniProtKB-SubCell"/>
</dbReference>
<feature type="domain" description="Cytochrome C biogenesis protein transmembrane" evidence="8">
    <location>
        <begin position="95"/>
        <end position="265"/>
    </location>
</feature>
<evidence type="ECO:0000259" key="8">
    <source>
        <dbReference type="Pfam" id="PF02683"/>
    </source>
</evidence>
<keyword evidence="5 7" id="KW-0472">Membrane</keyword>
<dbReference type="PANTHER" id="PTHR31272:SF4">
    <property type="entry name" value="CYTOCHROME C-TYPE BIOGENESIS PROTEIN HI_1454-RELATED"/>
    <property type="match status" value="1"/>
</dbReference>
<comment type="similarity">
    <text evidence="2">Belongs to the DsbD family.</text>
</comment>
<dbReference type="InterPro" id="IPR003834">
    <property type="entry name" value="Cyt_c_assmbl_TM_dom"/>
</dbReference>
<feature type="region of interest" description="Disordered" evidence="6">
    <location>
        <begin position="62"/>
        <end position="96"/>
    </location>
</feature>
<sequence length="290" mass="29591">MTDIGAVFADLVTDGSLVVAVAVAALVGVISFASPCVLPLVPGYLGYVAGLSGTHATAATDPGHRAAAAAPAQPAGSPVAQVAPPRHRPRSPISPGRGRVLTGAALFVAGFTVVFMSFGAAFGGLGRLLLEWAPVITRAMGVVTILMGLAFLGGLSWLQRERRVQRRPPAGLAGAPLLGMVFGLGWTPCLGPTLSAVNALAYSEASATRGAILALAYCLGLGMPFLFIASGARRALTLSRFARTHARTVTRVGGAVLIVLGLLMVTGSWDAIMIWARAWLATTGLGTSVV</sequence>
<keyword evidence="10" id="KW-1185">Reference proteome</keyword>